<gene>
    <name evidence="3" type="ORF">SAMN05444817_102234</name>
</gene>
<evidence type="ECO:0000313" key="4">
    <source>
        <dbReference type="Proteomes" id="UP000186292"/>
    </source>
</evidence>
<dbReference type="AlphaFoldDB" id="A0A1N7IX27"/>
<dbReference type="Pfam" id="PF25583">
    <property type="entry name" value="WCX"/>
    <property type="match status" value="1"/>
</dbReference>
<dbReference type="InterPro" id="IPR026881">
    <property type="entry name" value="WYL_dom"/>
</dbReference>
<dbReference type="PANTHER" id="PTHR34580:SF3">
    <property type="entry name" value="PROTEIN PAFB"/>
    <property type="match status" value="1"/>
</dbReference>
<proteinExistence type="predicted"/>
<protein>
    <submittedName>
        <fullName evidence="3">Proteasome accessory factor B</fullName>
    </submittedName>
</protein>
<dbReference type="EMBL" id="FTOF01000002">
    <property type="protein sequence ID" value="SIS41557.1"/>
    <property type="molecule type" value="Genomic_DNA"/>
</dbReference>
<evidence type="ECO:0000259" key="2">
    <source>
        <dbReference type="Pfam" id="PF25583"/>
    </source>
</evidence>
<name>A0A1N7IX27_9CORY</name>
<dbReference type="InterPro" id="IPR051534">
    <property type="entry name" value="CBASS_pafABC_assoc_protein"/>
</dbReference>
<dbReference type="Pfam" id="PF13280">
    <property type="entry name" value="WYL"/>
    <property type="match status" value="1"/>
</dbReference>
<organism evidence="3 4">
    <name type="scientific">Corynebacterium appendicis CIP 107643</name>
    <dbReference type="NCBI Taxonomy" id="1161099"/>
    <lineage>
        <taxon>Bacteria</taxon>
        <taxon>Bacillati</taxon>
        <taxon>Actinomycetota</taxon>
        <taxon>Actinomycetes</taxon>
        <taxon>Mycobacteriales</taxon>
        <taxon>Corynebacteriaceae</taxon>
        <taxon>Corynebacterium</taxon>
    </lineage>
</organism>
<sequence length="318" mass="34560">MADTPGHIDVIERLTNLTFALLGSATPREYEWVRTHVEGYKDRTDIALTRMLGRDVRSLRRAGVPARMENGLIWVDKDVYELPPIAFTDDEAFVLGLAGDLGTAGSLGAFARSGWTKIAAGGATRTFDAPPIAALDNDISRLDADTVTAVTACVRSNTRMRFTYRPSPTATPQTRTMDPWGIVALNNRAYVVGFDVERGAERSFRAVRVSDVRKVKADDFHQPDRPLQHVVEDSLRGPVVDAVIRVEEGTSHELVNAGTMRDDGTVALTNVERDWLVRTAASSAPDAVVVEPADVRADVVALLRAAAEQTARGESAHG</sequence>
<dbReference type="RefSeq" id="WP_076598553.1">
    <property type="nucleotide sequence ID" value="NZ_CP046976.1"/>
</dbReference>
<dbReference type="STRING" id="1161099.SAMN05444817_102234"/>
<feature type="domain" description="WCX" evidence="2">
    <location>
        <begin position="239"/>
        <end position="307"/>
    </location>
</feature>
<keyword evidence="3" id="KW-0647">Proteasome</keyword>
<keyword evidence="4" id="KW-1185">Reference proteome</keyword>
<reference evidence="4" key="1">
    <citation type="submission" date="2017-01" db="EMBL/GenBank/DDBJ databases">
        <authorList>
            <person name="Varghese N."/>
            <person name="Submissions S."/>
        </authorList>
    </citation>
    <scope>NUCLEOTIDE SEQUENCE [LARGE SCALE GENOMIC DNA]</scope>
    <source>
        <strain evidence="4">DSM 44531</strain>
    </source>
</reference>
<dbReference type="PROSITE" id="PS52050">
    <property type="entry name" value="WYL"/>
    <property type="match status" value="1"/>
</dbReference>
<evidence type="ECO:0000313" key="3">
    <source>
        <dbReference type="EMBL" id="SIS41557.1"/>
    </source>
</evidence>
<dbReference type="InterPro" id="IPR057727">
    <property type="entry name" value="WCX_dom"/>
</dbReference>
<evidence type="ECO:0000259" key="1">
    <source>
        <dbReference type="Pfam" id="PF13280"/>
    </source>
</evidence>
<dbReference type="OrthoDB" id="3268930at2"/>
<dbReference type="Proteomes" id="UP000186292">
    <property type="component" value="Unassembled WGS sequence"/>
</dbReference>
<accession>A0A1N7IX27</accession>
<dbReference type="PANTHER" id="PTHR34580">
    <property type="match status" value="1"/>
</dbReference>
<feature type="domain" description="WYL" evidence="1">
    <location>
        <begin position="146"/>
        <end position="213"/>
    </location>
</feature>
<dbReference type="GO" id="GO:0000502">
    <property type="term" value="C:proteasome complex"/>
    <property type="evidence" value="ECO:0007669"/>
    <property type="project" value="UniProtKB-KW"/>
</dbReference>